<evidence type="ECO:0000256" key="5">
    <source>
        <dbReference type="ARBA" id="ARBA00022692"/>
    </source>
</evidence>
<protein>
    <submittedName>
        <fullName evidence="9">BCCT family transporter</fullName>
    </submittedName>
</protein>
<keyword evidence="10" id="KW-1185">Reference proteome</keyword>
<feature type="transmembrane region" description="Helical" evidence="8">
    <location>
        <begin position="269"/>
        <end position="295"/>
    </location>
</feature>
<feature type="transmembrane region" description="Helical" evidence="8">
    <location>
        <begin position="396"/>
        <end position="425"/>
    </location>
</feature>
<feature type="transmembrane region" description="Helical" evidence="8">
    <location>
        <begin position="235"/>
        <end position="257"/>
    </location>
</feature>
<sequence>MRDDIEKKNKLDWVSFSISGGILILFVLASVWDDQLTGQWINESFNFSVKYFGAYWQVLLLATFVIGLILAFSKYGKVRLGNLVKPENDNYRWISMILCTLLAGGGVFWAAAEPMYHFITTPPLFSGMEAGSMEAAFPAMAQSFLHWGFLAWAILGTLATIVLMYAHYNKGYPLKPRTLLYPLFGEKIFHKSVVGTIADIVSIVSVAAGTIGPVGFLGLQVGYGLQEIFGIPDTYFTQSLIIIFLVVIASISAATGIERGIQLLSRINVGFVVVLMVAMLILGPTLFIIDLFIGSQGFYIQNFLTMSLYRVDQGWLGYWTIFFWGWFIGYGPMMAIFISRISRGRTIRELIIAVSIIAPIVSNFWFTVVGGSGIFYEMQNGGSVSTALNENGMPAAVMAIMNQIPLGFLLSVGFLIVTIIFVATTTDSMSYTVAVTLSGTDEPNRFIRVFWALMFGVVAVCLLAIGEGSITALQNFIVVTAVPVSLLLLPALWDAPKIAAKMAREQKIVEKK</sequence>
<evidence type="ECO:0000256" key="8">
    <source>
        <dbReference type="SAM" id="Phobius"/>
    </source>
</evidence>
<comment type="subcellular location">
    <subcellularLocation>
        <location evidence="1">Cell membrane</location>
        <topology evidence="1">Multi-pass membrane protein</topology>
    </subcellularLocation>
</comment>
<feature type="transmembrane region" description="Helical" evidence="8">
    <location>
        <begin position="12"/>
        <end position="32"/>
    </location>
</feature>
<feature type="transmembrane region" description="Helical" evidence="8">
    <location>
        <begin position="472"/>
        <end position="493"/>
    </location>
</feature>
<comment type="similarity">
    <text evidence="2">Belongs to the BCCT transporter (TC 2.A.15) family.</text>
</comment>
<evidence type="ECO:0000313" key="10">
    <source>
        <dbReference type="Proteomes" id="UP000831537"/>
    </source>
</evidence>
<feature type="transmembrane region" description="Helical" evidence="8">
    <location>
        <begin position="446"/>
        <end position="466"/>
    </location>
</feature>
<feature type="transmembrane region" description="Helical" evidence="8">
    <location>
        <begin position="144"/>
        <end position="168"/>
    </location>
</feature>
<evidence type="ECO:0000313" key="9">
    <source>
        <dbReference type="EMBL" id="UOQ84786.1"/>
    </source>
</evidence>
<keyword evidence="4" id="KW-1003">Cell membrane</keyword>
<keyword evidence="6 8" id="KW-1133">Transmembrane helix</keyword>
<proteinExistence type="inferred from homology"/>
<name>A0ABY4GKU3_9BACI</name>
<organism evidence="9 10">
    <name type="scientific">Gracilibacillus salinarum</name>
    <dbReference type="NCBI Taxonomy" id="2932255"/>
    <lineage>
        <taxon>Bacteria</taxon>
        <taxon>Bacillati</taxon>
        <taxon>Bacillota</taxon>
        <taxon>Bacilli</taxon>
        <taxon>Bacillales</taxon>
        <taxon>Bacillaceae</taxon>
        <taxon>Gracilibacillus</taxon>
    </lineage>
</organism>
<dbReference type="EMBL" id="CP095071">
    <property type="protein sequence ID" value="UOQ84786.1"/>
    <property type="molecule type" value="Genomic_DNA"/>
</dbReference>
<feature type="transmembrane region" description="Helical" evidence="8">
    <location>
        <begin position="315"/>
        <end position="338"/>
    </location>
</feature>
<feature type="transmembrane region" description="Helical" evidence="8">
    <location>
        <begin position="350"/>
        <end position="376"/>
    </location>
</feature>
<dbReference type="InterPro" id="IPR000060">
    <property type="entry name" value="BCCT_transptr"/>
</dbReference>
<evidence type="ECO:0000256" key="2">
    <source>
        <dbReference type="ARBA" id="ARBA00005658"/>
    </source>
</evidence>
<keyword evidence="3" id="KW-0813">Transport</keyword>
<dbReference type="PANTHER" id="PTHR30047">
    <property type="entry name" value="HIGH-AFFINITY CHOLINE TRANSPORT PROTEIN-RELATED"/>
    <property type="match status" value="1"/>
</dbReference>
<evidence type="ECO:0000256" key="7">
    <source>
        <dbReference type="ARBA" id="ARBA00023136"/>
    </source>
</evidence>
<dbReference type="PANTHER" id="PTHR30047:SF7">
    <property type="entry name" value="HIGH-AFFINITY CHOLINE TRANSPORT PROTEIN"/>
    <property type="match status" value="1"/>
</dbReference>
<evidence type="ECO:0000256" key="3">
    <source>
        <dbReference type="ARBA" id="ARBA00022448"/>
    </source>
</evidence>
<feature type="transmembrane region" description="Helical" evidence="8">
    <location>
        <begin position="188"/>
        <end position="215"/>
    </location>
</feature>
<keyword evidence="5 8" id="KW-0812">Transmembrane</keyword>
<feature type="transmembrane region" description="Helical" evidence="8">
    <location>
        <begin position="52"/>
        <end position="72"/>
    </location>
</feature>
<reference evidence="9 10" key="1">
    <citation type="submission" date="2022-04" db="EMBL/GenBank/DDBJ databases">
        <title>Gracilibacillus sp. isolated from saltern.</title>
        <authorList>
            <person name="Won M."/>
            <person name="Lee C.-M."/>
            <person name="Woen H.-Y."/>
            <person name="Kwon S.-W."/>
        </authorList>
    </citation>
    <scope>NUCLEOTIDE SEQUENCE [LARGE SCALE GENOMIC DNA]</scope>
    <source>
        <strain evidence="9 10">SSPM10-3</strain>
    </source>
</reference>
<evidence type="ECO:0000256" key="1">
    <source>
        <dbReference type="ARBA" id="ARBA00004651"/>
    </source>
</evidence>
<dbReference type="Pfam" id="PF02028">
    <property type="entry name" value="BCCT"/>
    <property type="match status" value="1"/>
</dbReference>
<evidence type="ECO:0000256" key="4">
    <source>
        <dbReference type="ARBA" id="ARBA00022475"/>
    </source>
</evidence>
<accession>A0ABY4GKU3</accession>
<evidence type="ECO:0000256" key="6">
    <source>
        <dbReference type="ARBA" id="ARBA00022989"/>
    </source>
</evidence>
<dbReference type="RefSeq" id="WP_244743037.1">
    <property type="nucleotide sequence ID" value="NZ_CP095071.1"/>
</dbReference>
<feature type="transmembrane region" description="Helical" evidence="8">
    <location>
        <begin position="93"/>
        <end position="112"/>
    </location>
</feature>
<dbReference type="Proteomes" id="UP000831537">
    <property type="component" value="Chromosome"/>
</dbReference>
<gene>
    <name evidence="9" type="ORF">MUN87_19360</name>
</gene>
<keyword evidence="7 8" id="KW-0472">Membrane</keyword>